<dbReference type="AlphaFoldDB" id="A0A2U9IN01"/>
<evidence type="ECO:0000313" key="1">
    <source>
        <dbReference type="EMBL" id="AWR97382.1"/>
    </source>
</evidence>
<protein>
    <submittedName>
        <fullName evidence="1">DUF429 domain-containing protein</fullName>
    </submittedName>
</protein>
<organism evidence="1 2">
    <name type="scientific">Acidianus sulfidivorans JP7</name>
    <dbReference type="NCBI Taxonomy" id="619593"/>
    <lineage>
        <taxon>Archaea</taxon>
        <taxon>Thermoproteota</taxon>
        <taxon>Thermoprotei</taxon>
        <taxon>Sulfolobales</taxon>
        <taxon>Sulfolobaceae</taxon>
        <taxon>Acidianus</taxon>
    </lineage>
</organism>
<gene>
    <name evidence="1" type="ORF">DFR86_07355</name>
</gene>
<dbReference type="Proteomes" id="UP000248410">
    <property type="component" value="Chromosome"/>
</dbReference>
<proteinExistence type="predicted"/>
<sequence length="172" mass="19885">MYCGIDLAVKRKTAVSRIINEKVEFEFLSTDEEIIEYCKGSKVVAIDSPLSISKGFRNVDRKMLKNGYKVLPPSFMISLVRRAIKLKENFNYVIETHPTSSLKKLNINWRTFSNIKDEVDAVICALTAYAHDLGIAEEILADDGAIYLLPKNIEIRKDKNNNFYYFRFLKEY</sequence>
<dbReference type="PIRSF" id="PIRSF024051">
    <property type="entry name" value="DUF429"/>
    <property type="match status" value="1"/>
</dbReference>
<keyword evidence="2" id="KW-1185">Reference proteome</keyword>
<dbReference type="InterPro" id="IPR018036">
    <property type="entry name" value="DUF429_subgr"/>
</dbReference>
<evidence type="ECO:0000313" key="2">
    <source>
        <dbReference type="Proteomes" id="UP000248410"/>
    </source>
</evidence>
<dbReference type="EMBL" id="CP029288">
    <property type="protein sequence ID" value="AWR97382.1"/>
    <property type="molecule type" value="Genomic_DNA"/>
</dbReference>
<dbReference type="KEGG" id="asul:DFR86_07355"/>
<reference evidence="1 2" key="1">
    <citation type="submission" date="2018-05" db="EMBL/GenBank/DDBJ databases">
        <title>Complete Genome Sequences of Extremely Thermoacidophilic, Metal-Mobilizing Type-Strain Members of the Archaeal Family Sulfolobaceae: Acidianus brierleyi DSM-1651T, Acidianus sulfidivorans DSM-18786T, Metallosphaera hakonensis DSM-7519T, and Metallosphaera prunae DSM-10039T.</title>
        <authorList>
            <person name="Counts J.A."/>
            <person name="Kelly R.M."/>
        </authorList>
    </citation>
    <scope>NUCLEOTIDE SEQUENCE [LARGE SCALE GENOMIC DNA]</scope>
    <source>
        <strain evidence="1 2">JP7</strain>
    </source>
</reference>
<accession>A0A2U9IN01</accession>
<name>A0A2U9IN01_9CREN</name>